<dbReference type="EMBL" id="HACA01004585">
    <property type="protein sequence ID" value="CDW21946.1"/>
    <property type="molecule type" value="Transcribed_RNA"/>
</dbReference>
<protein>
    <submittedName>
        <fullName evidence="5">Putative LOC101852725 [Aplysia californica]</fullName>
    </submittedName>
</protein>
<feature type="transmembrane region" description="Helical" evidence="4">
    <location>
        <begin position="86"/>
        <end position="105"/>
    </location>
</feature>
<dbReference type="AlphaFoldDB" id="A0A0K2T911"/>
<dbReference type="Pfam" id="PF07690">
    <property type="entry name" value="MFS_1"/>
    <property type="match status" value="1"/>
</dbReference>
<feature type="transmembrane region" description="Helical" evidence="4">
    <location>
        <begin position="117"/>
        <end position="141"/>
    </location>
</feature>
<dbReference type="Gene3D" id="1.20.1250.20">
    <property type="entry name" value="MFS general substrate transporter like domains"/>
    <property type="match status" value="1"/>
</dbReference>
<name>A0A0K2T911_LEPSM</name>
<feature type="transmembrane region" description="Helical" evidence="4">
    <location>
        <begin position="46"/>
        <end position="66"/>
    </location>
</feature>
<feature type="transmembrane region" description="Helical" evidence="4">
    <location>
        <begin position="147"/>
        <end position="164"/>
    </location>
</feature>
<feature type="transmembrane region" description="Helical" evidence="4">
    <location>
        <begin position="323"/>
        <end position="350"/>
    </location>
</feature>
<feature type="transmembrane region" description="Helical" evidence="4">
    <location>
        <begin position="370"/>
        <end position="391"/>
    </location>
</feature>
<dbReference type="OrthoDB" id="6512734at2759"/>
<evidence type="ECO:0000256" key="2">
    <source>
        <dbReference type="ARBA" id="ARBA00022989"/>
    </source>
</evidence>
<keyword evidence="3 4" id="KW-0472">Membrane</keyword>
<accession>A0A0K2T911</accession>
<dbReference type="PANTHER" id="PTHR23121:SF9">
    <property type="entry name" value="SODIUM-DEPENDENT GLUCOSE TRANSPORTER 1"/>
    <property type="match status" value="1"/>
</dbReference>
<dbReference type="GO" id="GO:0022857">
    <property type="term" value="F:transmembrane transporter activity"/>
    <property type="evidence" value="ECO:0007669"/>
    <property type="project" value="InterPro"/>
</dbReference>
<evidence type="ECO:0000256" key="4">
    <source>
        <dbReference type="SAM" id="Phobius"/>
    </source>
</evidence>
<feature type="transmembrane region" description="Helical" evidence="4">
    <location>
        <begin position="398"/>
        <end position="415"/>
    </location>
</feature>
<reference evidence="5" key="1">
    <citation type="submission" date="2014-05" db="EMBL/GenBank/DDBJ databases">
        <authorList>
            <person name="Chronopoulou M."/>
        </authorList>
    </citation>
    <scope>NUCLEOTIDE SEQUENCE</scope>
    <source>
        <tissue evidence="5">Whole organism</tissue>
    </source>
</reference>
<feature type="transmembrane region" description="Helical" evidence="4">
    <location>
        <begin position="421"/>
        <end position="445"/>
    </location>
</feature>
<evidence type="ECO:0000256" key="3">
    <source>
        <dbReference type="ARBA" id="ARBA00023136"/>
    </source>
</evidence>
<feature type="transmembrane region" description="Helical" evidence="4">
    <location>
        <begin position="270"/>
        <end position="292"/>
    </location>
</feature>
<dbReference type="SUPFAM" id="SSF103473">
    <property type="entry name" value="MFS general substrate transporter"/>
    <property type="match status" value="1"/>
</dbReference>
<keyword evidence="1 4" id="KW-0812">Transmembrane</keyword>
<dbReference type="InterPro" id="IPR011701">
    <property type="entry name" value="MFS"/>
</dbReference>
<keyword evidence="2 4" id="KW-1133">Transmembrane helix</keyword>
<dbReference type="PANTHER" id="PTHR23121">
    <property type="entry name" value="SODIUM-DEPENDENT GLUCOSE TRANSPORTER 1"/>
    <property type="match status" value="1"/>
</dbReference>
<evidence type="ECO:0000256" key="1">
    <source>
        <dbReference type="ARBA" id="ARBA00022692"/>
    </source>
</evidence>
<dbReference type="InterPro" id="IPR036259">
    <property type="entry name" value="MFS_trans_sf"/>
</dbReference>
<organism evidence="5">
    <name type="scientific">Lepeophtheirus salmonis</name>
    <name type="common">Salmon louse</name>
    <name type="synonym">Caligus salmonis</name>
    <dbReference type="NCBI Taxonomy" id="72036"/>
    <lineage>
        <taxon>Eukaryota</taxon>
        <taxon>Metazoa</taxon>
        <taxon>Ecdysozoa</taxon>
        <taxon>Arthropoda</taxon>
        <taxon>Crustacea</taxon>
        <taxon>Multicrustacea</taxon>
        <taxon>Hexanauplia</taxon>
        <taxon>Copepoda</taxon>
        <taxon>Siphonostomatoida</taxon>
        <taxon>Caligidae</taxon>
        <taxon>Lepeophtheirus</taxon>
    </lineage>
</organism>
<feature type="non-terminal residue" evidence="5">
    <location>
        <position position="484"/>
    </location>
</feature>
<feature type="transmembrane region" description="Helical" evidence="4">
    <location>
        <begin position="171"/>
        <end position="190"/>
    </location>
</feature>
<proteinExistence type="predicted"/>
<evidence type="ECO:0000313" key="5">
    <source>
        <dbReference type="EMBL" id="CDW21946.1"/>
    </source>
</evidence>
<sequence length="484" mass="53470">MENISSTDQHNISAEYEKEEETQKVTRLRIIHYVAVFKESQKKCKIMQSIMVFLSFLLVGVVRTAQGPSLMDLKNQVKASLEDFKVIFSIGSVTFPLGNLIGAYIMNFFNPMRFLSFLLLLFAILNTILVFAPSFVYLVILFAVNEFLLGLIDSACNIAILKIWGSESDSYFTILHFCLGIGNFFGPILAEVFLQDEEKSIEPIILTNSTFNASMPDSSINISNPLINKVATAISSTTMKYEYSDSPLSPVEDNMWTVLYSHMSITDLQVFHWFLGMILLGTAFLTALVSLLPFRYASADTSSASSPSSSSKKNIRAYINDNYLYILLISAIVIFAFCGNGIYFLIGNFISIHGMYSPLQLTKSEGARTTAVFFGASVISKFLTIIAIDLIKDTFKLVLVNLFFLSLGSWFLVSVGDTSLLLYRVGMGILGLGIGAHFSTGTLWLSKVKDLSNTTTSILLIATSVGAQVFKIPASKYISTLPSL</sequence>